<dbReference type="InterPro" id="IPR050377">
    <property type="entry name" value="Radical_SAM_PqqE_MftC-like"/>
</dbReference>
<reference evidence="9 10" key="1">
    <citation type="submission" date="2015-11" db="EMBL/GenBank/DDBJ databases">
        <authorList>
            <person name="Lin W."/>
        </authorList>
    </citation>
    <scope>NUCLEOTIDE SEQUENCE [LARGE SCALE GENOMIC DNA]</scope>
    <source>
        <strain evidence="9 10">HCH-1</strain>
    </source>
</reference>
<keyword evidence="6" id="KW-0408">Iron</keyword>
<dbReference type="SFLD" id="SFLDG01067">
    <property type="entry name" value="SPASM/twitch_domain_containing"/>
    <property type="match status" value="1"/>
</dbReference>
<evidence type="ECO:0000313" key="10">
    <source>
        <dbReference type="Proteomes" id="UP000060487"/>
    </source>
</evidence>
<dbReference type="InterPro" id="IPR058240">
    <property type="entry name" value="rSAM_sf"/>
</dbReference>
<keyword evidence="2" id="KW-0004">4Fe-4S</keyword>
<sequence length="283" mass="32721">MNLIFPKRLEIELVSSCNLRCVYCPRRHLSDLSGFMALDLFKKIIEEARHYPDTIIVLHRRGESLLHRNFTEILNIIAGKFKEVQIATNSTLLTEEKFEAITRAVTFISFSLDAPAAYDNTRVPAKYEDVEQKILKFLDFNKGRVKTQASMVRTQHTPEDNVVVFKEIWKDRVDRVRVYEEHSKDGVFGAIQNPRGQRKPCVMPTYEMLIYDDGNVGRCNHDWNGNPLGDIKTHSIKEVWTNAAYEALRTQHERLELTDPVCKNCDSWYPEMGNQGTGEVIEK</sequence>
<accession>A0ABR5SDU0</accession>
<evidence type="ECO:0000259" key="8">
    <source>
        <dbReference type="PROSITE" id="PS51918"/>
    </source>
</evidence>
<evidence type="ECO:0000256" key="5">
    <source>
        <dbReference type="ARBA" id="ARBA00023002"/>
    </source>
</evidence>
<dbReference type="SUPFAM" id="SSF102114">
    <property type="entry name" value="Radical SAM enzymes"/>
    <property type="match status" value="1"/>
</dbReference>
<dbReference type="EMBL" id="LNQR01000117">
    <property type="protein sequence ID" value="KWT78304.1"/>
    <property type="molecule type" value="Genomic_DNA"/>
</dbReference>
<dbReference type="RefSeq" id="WP_085053527.1">
    <property type="nucleotide sequence ID" value="NZ_LNQR01000117.1"/>
</dbReference>
<organism evidence="9 10">
    <name type="scientific">Candidatus Magnetominusculus xianensis</name>
    <dbReference type="NCBI Taxonomy" id="1748249"/>
    <lineage>
        <taxon>Bacteria</taxon>
        <taxon>Pseudomonadati</taxon>
        <taxon>Nitrospirota</taxon>
        <taxon>Nitrospiria</taxon>
        <taxon>Nitrospirales</taxon>
        <taxon>Nitrospiraceae</taxon>
        <taxon>Candidatus Magnetominusculus</taxon>
    </lineage>
</organism>
<keyword evidence="5" id="KW-0560">Oxidoreductase</keyword>
<comment type="caution">
    <text evidence="9">The sequence shown here is derived from an EMBL/GenBank/DDBJ whole genome shotgun (WGS) entry which is preliminary data.</text>
</comment>
<evidence type="ECO:0000256" key="6">
    <source>
        <dbReference type="ARBA" id="ARBA00023004"/>
    </source>
</evidence>
<dbReference type="PROSITE" id="PS01305">
    <property type="entry name" value="MOAA_NIFB_PQQE"/>
    <property type="match status" value="1"/>
</dbReference>
<dbReference type="InterPro" id="IPR034391">
    <property type="entry name" value="AdoMet-like_SPASM_containing"/>
</dbReference>
<keyword evidence="3" id="KW-0949">S-adenosyl-L-methionine</keyword>
<dbReference type="CDD" id="cd01335">
    <property type="entry name" value="Radical_SAM"/>
    <property type="match status" value="1"/>
</dbReference>
<name>A0ABR5SDU0_9BACT</name>
<dbReference type="InterPro" id="IPR000385">
    <property type="entry name" value="MoaA_NifB_PqqE_Fe-S-bd_CS"/>
</dbReference>
<dbReference type="PANTHER" id="PTHR11228:SF7">
    <property type="entry name" value="PQQA PEPTIDE CYCLASE"/>
    <property type="match status" value="1"/>
</dbReference>
<dbReference type="Pfam" id="PF13186">
    <property type="entry name" value="SPASM"/>
    <property type="match status" value="1"/>
</dbReference>
<keyword evidence="10" id="KW-1185">Reference proteome</keyword>
<keyword evidence="7" id="KW-0411">Iron-sulfur</keyword>
<dbReference type="Gene3D" id="3.20.20.70">
    <property type="entry name" value="Aldolase class I"/>
    <property type="match status" value="1"/>
</dbReference>
<protein>
    <submittedName>
        <fullName evidence="9">Radical SAM protein</fullName>
    </submittedName>
</protein>
<dbReference type="Pfam" id="PF04055">
    <property type="entry name" value="Radical_SAM"/>
    <property type="match status" value="1"/>
</dbReference>
<dbReference type="InterPro" id="IPR013785">
    <property type="entry name" value="Aldolase_TIM"/>
</dbReference>
<dbReference type="Proteomes" id="UP000060487">
    <property type="component" value="Unassembled WGS sequence"/>
</dbReference>
<dbReference type="SFLD" id="SFLDS00029">
    <property type="entry name" value="Radical_SAM"/>
    <property type="match status" value="1"/>
</dbReference>
<dbReference type="InterPro" id="IPR023885">
    <property type="entry name" value="4Fe4S-binding_SPASM_dom"/>
</dbReference>
<dbReference type="PROSITE" id="PS51918">
    <property type="entry name" value="RADICAL_SAM"/>
    <property type="match status" value="1"/>
</dbReference>
<evidence type="ECO:0000256" key="2">
    <source>
        <dbReference type="ARBA" id="ARBA00022485"/>
    </source>
</evidence>
<dbReference type="CDD" id="cd21109">
    <property type="entry name" value="SPASM"/>
    <property type="match status" value="1"/>
</dbReference>
<evidence type="ECO:0000256" key="1">
    <source>
        <dbReference type="ARBA" id="ARBA00001966"/>
    </source>
</evidence>
<evidence type="ECO:0000256" key="3">
    <source>
        <dbReference type="ARBA" id="ARBA00022691"/>
    </source>
</evidence>
<comment type="cofactor">
    <cofactor evidence="1">
        <name>[4Fe-4S] cluster</name>
        <dbReference type="ChEBI" id="CHEBI:49883"/>
    </cofactor>
</comment>
<dbReference type="SFLD" id="SFLDG01387">
    <property type="entry name" value="BtrN-like_SPASM_domain_contain"/>
    <property type="match status" value="1"/>
</dbReference>
<keyword evidence="4" id="KW-0479">Metal-binding</keyword>
<gene>
    <name evidence="9" type="ORF">ASN18_2909</name>
</gene>
<evidence type="ECO:0000313" key="9">
    <source>
        <dbReference type="EMBL" id="KWT78304.1"/>
    </source>
</evidence>
<dbReference type="InterPro" id="IPR007197">
    <property type="entry name" value="rSAM"/>
</dbReference>
<proteinExistence type="predicted"/>
<dbReference type="PANTHER" id="PTHR11228">
    <property type="entry name" value="RADICAL SAM DOMAIN PROTEIN"/>
    <property type="match status" value="1"/>
</dbReference>
<feature type="domain" description="Radical SAM core" evidence="8">
    <location>
        <begin position="3"/>
        <end position="222"/>
    </location>
</feature>
<evidence type="ECO:0000256" key="4">
    <source>
        <dbReference type="ARBA" id="ARBA00022723"/>
    </source>
</evidence>
<evidence type="ECO:0000256" key="7">
    <source>
        <dbReference type="ARBA" id="ARBA00023014"/>
    </source>
</evidence>